<accession>A0A3S5CHC8</accession>
<proteinExistence type="predicted"/>
<gene>
    <name evidence="2" type="ORF">PXEA_LOCUS14880</name>
</gene>
<protein>
    <submittedName>
        <fullName evidence="2">Uncharacterized protein</fullName>
    </submittedName>
</protein>
<reference evidence="2" key="1">
    <citation type="submission" date="2018-11" db="EMBL/GenBank/DDBJ databases">
        <authorList>
            <consortium name="Pathogen Informatics"/>
        </authorList>
    </citation>
    <scope>NUCLEOTIDE SEQUENCE</scope>
</reference>
<feature type="region of interest" description="Disordered" evidence="1">
    <location>
        <begin position="1"/>
        <end position="24"/>
    </location>
</feature>
<name>A0A3S5CHC8_9PLAT</name>
<dbReference type="Proteomes" id="UP000784294">
    <property type="component" value="Unassembled WGS sequence"/>
</dbReference>
<keyword evidence="3" id="KW-1185">Reference proteome</keyword>
<evidence type="ECO:0000256" key="1">
    <source>
        <dbReference type="SAM" id="MobiDB-lite"/>
    </source>
</evidence>
<evidence type="ECO:0000313" key="3">
    <source>
        <dbReference type="Proteomes" id="UP000784294"/>
    </source>
</evidence>
<feature type="compositionally biased region" description="Polar residues" evidence="1">
    <location>
        <begin position="10"/>
        <end position="20"/>
    </location>
</feature>
<comment type="caution">
    <text evidence="2">The sequence shown here is derived from an EMBL/GenBank/DDBJ whole genome shotgun (WGS) entry which is preliminary data.</text>
</comment>
<sequence length="97" mass="10799">MADEVRRRNQMSLEPHSQQDLPDLPFFLPFRESSSDIVRQSKVDAIKASAGEEDLAIATDQKGHNRRRSGGRSMLTLSEPVPGLTEMLISSRTDADC</sequence>
<feature type="region of interest" description="Disordered" evidence="1">
    <location>
        <begin position="56"/>
        <end position="83"/>
    </location>
</feature>
<dbReference type="EMBL" id="CAAALY010051355">
    <property type="protein sequence ID" value="VEL21440.1"/>
    <property type="molecule type" value="Genomic_DNA"/>
</dbReference>
<dbReference type="AlphaFoldDB" id="A0A3S5CHC8"/>
<evidence type="ECO:0000313" key="2">
    <source>
        <dbReference type="EMBL" id="VEL21440.1"/>
    </source>
</evidence>
<organism evidence="2 3">
    <name type="scientific">Protopolystoma xenopodis</name>
    <dbReference type="NCBI Taxonomy" id="117903"/>
    <lineage>
        <taxon>Eukaryota</taxon>
        <taxon>Metazoa</taxon>
        <taxon>Spiralia</taxon>
        <taxon>Lophotrochozoa</taxon>
        <taxon>Platyhelminthes</taxon>
        <taxon>Monogenea</taxon>
        <taxon>Polyopisthocotylea</taxon>
        <taxon>Polystomatidea</taxon>
        <taxon>Polystomatidae</taxon>
        <taxon>Protopolystoma</taxon>
    </lineage>
</organism>